<organism evidence="1 2">
    <name type="scientific">Ditylenchus dipsaci</name>
    <dbReference type="NCBI Taxonomy" id="166011"/>
    <lineage>
        <taxon>Eukaryota</taxon>
        <taxon>Metazoa</taxon>
        <taxon>Ecdysozoa</taxon>
        <taxon>Nematoda</taxon>
        <taxon>Chromadorea</taxon>
        <taxon>Rhabditida</taxon>
        <taxon>Tylenchina</taxon>
        <taxon>Tylenchomorpha</taxon>
        <taxon>Sphaerularioidea</taxon>
        <taxon>Anguinidae</taxon>
        <taxon>Anguininae</taxon>
        <taxon>Ditylenchus</taxon>
    </lineage>
</organism>
<reference evidence="2" key="1">
    <citation type="submission" date="2022-11" db="UniProtKB">
        <authorList>
            <consortium name="WormBaseParasite"/>
        </authorList>
    </citation>
    <scope>IDENTIFICATION</scope>
</reference>
<dbReference type="WBParaSite" id="jg14912">
    <property type="protein sequence ID" value="jg14912"/>
    <property type="gene ID" value="jg14912"/>
</dbReference>
<protein>
    <submittedName>
        <fullName evidence="2">Uncharacterized protein</fullName>
    </submittedName>
</protein>
<dbReference type="AlphaFoldDB" id="A0A915D1Q3"/>
<sequence>MSRECEDFALPLYDLQTDAGIRLRDHETLVSQQVNRLILLTWAKFFLLLSILKLISGQSTSSPTEVFANGREDCPAADSEQYQLVPYNLVSNRFMGTNITSISIVPASGGPPIAVFPYNRVTFFLTLQPNSPYACETCYEPIRIHNDTSIVRDIVELFNGTYYSDSTTPTIACQPEYERPNVVFNFETGDGRVGEWVITSEHIAVVRPVFWAEGPTLCDFFLAPYFIRGSNAVLLDDFPPRHNCMTRNTAEQTIGLASASFIP</sequence>
<evidence type="ECO:0000313" key="1">
    <source>
        <dbReference type="Proteomes" id="UP000887574"/>
    </source>
</evidence>
<evidence type="ECO:0000313" key="2">
    <source>
        <dbReference type="WBParaSite" id="jg14912"/>
    </source>
</evidence>
<proteinExistence type="predicted"/>
<accession>A0A915D1Q3</accession>
<name>A0A915D1Q3_9BILA</name>
<dbReference type="Proteomes" id="UP000887574">
    <property type="component" value="Unplaced"/>
</dbReference>
<keyword evidence="1" id="KW-1185">Reference proteome</keyword>